<proteinExistence type="predicted"/>
<dbReference type="RefSeq" id="WP_101236553.1">
    <property type="nucleotide sequence ID" value="NZ_PISJ01000013.1"/>
</dbReference>
<reference evidence="2 3" key="1">
    <citation type="submission" date="2017-12" db="EMBL/GenBank/DDBJ databases">
        <title>Draft Genome sequences of multiple microbial strains isolated from spacecraft associated surfaces.</title>
        <authorList>
            <person name="Seuylemezian A."/>
            <person name="Vaishampayan P."/>
            <person name="Venkateswaran K."/>
        </authorList>
    </citation>
    <scope>NUCLEOTIDE SEQUENCE [LARGE SCALE GENOMIC DNA]</scope>
    <source>
        <strain evidence="2 3">2P01AA</strain>
    </source>
</reference>
<organism evidence="2 3">
    <name type="scientific">Acinetobacter proteolyticus</name>
    <dbReference type="NCBI Taxonomy" id="1776741"/>
    <lineage>
        <taxon>Bacteria</taxon>
        <taxon>Pseudomonadati</taxon>
        <taxon>Pseudomonadota</taxon>
        <taxon>Gammaproteobacteria</taxon>
        <taxon>Moraxellales</taxon>
        <taxon>Moraxellaceae</taxon>
        <taxon>Acinetobacter</taxon>
    </lineage>
</organism>
<evidence type="ECO:0000313" key="3">
    <source>
        <dbReference type="Proteomes" id="UP000233553"/>
    </source>
</evidence>
<dbReference type="InterPro" id="IPR003034">
    <property type="entry name" value="SAP_dom"/>
</dbReference>
<dbReference type="SMART" id="SM00513">
    <property type="entry name" value="SAP"/>
    <property type="match status" value="1"/>
</dbReference>
<dbReference type="EMBL" id="PISJ01000013">
    <property type="protein sequence ID" value="PKF33375.1"/>
    <property type="molecule type" value="Genomic_DNA"/>
</dbReference>
<dbReference type="Pfam" id="PF02037">
    <property type="entry name" value="SAP"/>
    <property type="match status" value="1"/>
</dbReference>
<protein>
    <recommendedName>
        <fullName evidence="1">SAP domain-containing protein</fullName>
    </recommendedName>
</protein>
<comment type="caution">
    <text evidence="2">The sequence shown here is derived from an EMBL/GenBank/DDBJ whole genome shotgun (WGS) entry which is preliminary data.</text>
</comment>
<evidence type="ECO:0000313" key="2">
    <source>
        <dbReference type="EMBL" id="PKF33375.1"/>
    </source>
</evidence>
<dbReference type="PROSITE" id="PS50800">
    <property type="entry name" value="SAP"/>
    <property type="match status" value="1"/>
</dbReference>
<dbReference type="Proteomes" id="UP000233553">
    <property type="component" value="Unassembled WGS sequence"/>
</dbReference>
<dbReference type="Gene3D" id="1.10.720.30">
    <property type="entry name" value="SAP domain"/>
    <property type="match status" value="1"/>
</dbReference>
<sequence>MNEKQIRSYLISHLSQKHDLTDTVFISELFVNNFTCRADLVMANGQLSVFEIKSKFDNLERLPTQIENYTTSFENVIVVCAKKHLSKVLKECDLSIGVWLIDDNGKIIIKRRSNKQKLGMTSWLTHLPVDELKKILRTRAAPLSGNREVLLERIKAEFSKSEIREFVLIYFKNRNEKITRLKKLKQNLKTMSPKTLDTANEIELNQKFNSIDIRGMTILPRKTKVNPHPRPIPVRLR</sequence>
<accession>A0A2N0WEV0</accession>
<dbReference type="InterPro" id="IPR047729">
    <property type="entry name" value="Sce7726-like"/>
</dbReference>
<dbReference type="AlphaFoldDB" id="A0A2N0WEV0"/>
<evidence type="ECO:0000259" key="1">
    <source>
        <dbReference type="PROSITE" id="PS50800"/>
    </source>
</evidence>
<dbReference type="InterPro" id="IPR036361">
    <property type="entry name" value="SAP_dom_sf"/>
</dbReference>
<name>A0A2N0WEV0_9GAMM</name>
<feature type="domain" description="SAP" evidence="1">
    <location>
        <begin position="124"/>
        <end position="158"/>
    </location>
</feature>
<gene>
    <name evidence="2" type="ORF">CW311_11245</name>
</gene>
<dbReference type="NCBIfam" id="NF033832">
    <property type="entry name" value="sce7726_fam"/>
    <property type="match status" value="1"/>
</dbReference>